<dbReference type="Gene3D" id="3.30.450.20">
    <property type="entry name" value="PAS domain"/>
    <property type="match status" value="1"/>
</dbReference>
<dbReference type="NCBIfam" id="TIGR00229">
    <property type="entry name" value="sensory_box"/>
    <property type="match status" value="1"/>
</dbReference>
<dbReference type="Pfam" id="PF00563">
    <property type="entry name" value="EAL"/>
    <property type="match status" value="1"/>
</dbReference>
<evidence type="ECO:0000313" key="6">
    <source>
        <dbReference type="EMBL" id="BDI05948.1"/>
    </source>
</evidence>
<feature type="domain" description="EAL" evidence="4">
    <location>
        <begin position="458"/>
        <end position="708"/>
    </location>
</feature>
<dbReference type="Gene3D" id="3.40.50.2300">
    <property type="match status" value="1"/>
</dbReference>
<keyword evidence="7" id="KW-1185">Reference proteome</keyword>
<dbReference type="CDD" id="cd01949">
    <property type="entry name" value="GGDEF"/>
    <property type="match status" value="1"/>
</dbReference>
<dbReference type="NCBIfam" id="TIGR00254">
    <property type="entry name" value="GGDEF"/>
    <property type="match status" value="1"/>
</dbReference>
<gene>
    <name evidence="6" type="ORF">CATMQ487_29180</name>
</gene>
<keyword evidence="1" id="KW-0597">Phosphoprotein</keyword>
<dbReference type="InterPro" id="IPR000700">
    <property type="entry name" value="PAS-assoc_C"/>
</dbReference>
<dbReference type="SUPFAM" id="SSF55785">
    <property type="entry name" value="PYP-like sensor domain (PAS domain)"/>
    <property type="match status" value="1"/>
</dbReference>
<dbReference type="SMART" id="SM00052">
    <property type="entry name" value="EAL"/>
    <property type="match status" value="1"/>
</dbReference>
<protein>
    <submittedName>
        <fullName evidence="6">Two-component system response regulator</fullName>
    </submittedName>
</protein>
<dbReference type="SUPFAM" id="SSF55073">
    <property type="entry name" value="Nucleotide cyclase"/>
    <property type="match status" value="1"/>
</dbReference>
<accession>A0ABN6PN00</accession>
<dbReference type="InterPro" id="IPR035965">
    <property type="entry name" value="PAS-like_dom_sf"/>
</dbReference>
<evidence type="ECO:0000313" key="7">
    <source>
        <dbReference type="Proteomes" id="UP001057498"/>
    </source>
</evidence>
<dbReference type="SMART" id="SM00267">
    <property type="entry name" value="GGDEF"/>
    <property type="match status" value="1"/>
</dbReference>
<feature type="domain" description="GGDEF" evidence="5">
    <location>
        <begin position="304"/>
        <end position="449"/>
    </location>
</feature>
<dbReference type="RefSeq" id="WP_251969276.1">
    <property type="nucleotide sequence ID" value="NZ_AP025730.1"/>
</dbReference>
<dbReference type="InterPro" id="IPR035919">
    <property type="entry name" value="EAL_sf"/>
</dbReference>
<evidence type="ECO:0000259" key="2">
    <source>
        <dbReference type="PROSITE" id="PS50110"/>
    </source>
</evidence>
<dbReference type="Proteomes" id="UP001057498">
    <property type="component" value="Chromosome"/>
</dbReference>
<dbReference type="PANTHER" id="PTHR44757:SF2">
    <property type="entry name" value="BIOFILM ARCHITECTURE MAINTENANCE PROTEIN MBAA"/>
    <property type="match status" value="1"/>
</dbReference>
<dbReference type="InterPro" id="IPR000160">
    <property type="entry name" value="GGDEF_dom"/>
</dbReference>
<dbReference type="Pfam" id="PF00072">
    <property type="entry name" value="Response_reg"/>
    <property type="match status" value="1"/>
</dbReference>
<dbReference type="InterPro" id="IPR013655">
    <property type="entry name" value="PAS_fold_3"/>
</dbReference>
<dbReference type="InterPro" id="IPR029787">
    <property type="entry name" value="Nucleotide_cyclase"/>
</dbReference>
<dbReference type="PANTHER" id="PTHR44757">
    <property type="entry name" value="DIGUANYLATE CYCLASE DGCP"/>
    <property type="match status" value="1"/>
</dbReference>
<dbReference type="InterPro" id="IPR001633">
    <property type="entry name" value="EAL_dom"/>
</dbReference>
<dbReference type="SUPFAM" id="SSF141868">
    <property type="entry name" value="EAL domain-like"/>
    <property type="match status" value="1"/>
</dbReference>
<dbReference type="InterPro" id="IPR001789">
    <property type="entry name" value="Sig_transdc_resp-reg_receiver"/>
</dbReference>
<dbReference type="Pfam" id="PF00990">
    <property type="entry name" value="GGDEF"/>
    <property type="match status" value="1"/>
</dbReference>
<dbReference type="SMART" id="SM00448">
    <property type="entry name" value="REC"/>
    <property type="match status" value="1"/>
</dbReference>
<feature type="modified residue" description="4-aspartylphosphate" evidence="1">
    <location>
        <position position="63"/>
    </location>
</feature>
<dbReference type="SUPFAM" id="SSF52172">
    <property type="entry name" value="CheY-like"/>
    <property type="match status" value="1"/>
</dbReference>
<dbReference type="PROSITE" id="PS50883">
    <property type="entry name" value="EAL"/>
    <property type="match status" value="1"/>
</dbReference>
<proteinExistence type="predicted"/>
<evidence type="ECO:0000256" key="1">
    <source>
        <dbReference type="PROSITE-ProRule" id="PRU00169"/>
    </source>
</evidence>
<dbReference type="InterPro" id="IPR043128">
    <property type="entry name" value="Rev_trsase/Diguanyl_cyclase"/>
</dbReference>
<dbReference type="Pfam" id="PF08447">
    <property type="entry name" value="PAS_3"/>
    <property type="match status" value="1"/>
</dbReference>
<dbReference type="Gene3D" id="2.10.70.100">
    <property type="match status" value="1"/>
</dbReference>
<name>A0ABN6PN00_9BURK</name>
<dbReference type="InterPro" id="IPR011006">
    <property type="entry name" value="CheY-like_superfamily"/>
</dbReference>
<organism evidence="6 7">
    <name type="scientific">Sphaerotilus microaerophilus</name>
    <dbReference type="NCBI Taxonomy" id="2914710"/>
    <lineage>
        <taxon>Bacteria</taxon>
        <taxon>Pseudomonadati</taxon>
        <taxon>Pseudomonadota</taxon>
        <taxon>Betaproteobacteria</taxon>
        <taxon>Burkholderiales</taxon>
        <taxon>Sphaerotilaceae</taxon>
        <taxon>Sphaerotilus</taxon>
    </lineage>
</organism>
<reference evidence="6" key="1">
    <citation type="submission" date="2022-04" db="EMBL/GenBank/DDBJ databases">
        <title>Whole genome sequence of Sphaerotilus sp. FB-5.</title>
        <authorList>
            <person name="Takeda M."/>
            <person name="Narihara S."/>
            <person name="Akimoto M."/>
            <person name="Akimoto R."/>
            <person name="Nishiyashiki S."/>
            <person name="Murakami T."/>
        </authorList>
    </citation>
    <scope>NUCLEOTIDE SEQUENCE</scope>
    <source>
        <strain evidence="6">FB-5</strain>
    </source>
</reference>
<evidence type="ECO:0000259" key="4">
    <source>
        <dbReference type="PROSITE" id="PS50883"/>
    </source>
</evidence>
<dbReference type="InterPro" id="IPR000014">
    <property type="entry name" value="PAS"/>
</dbReference>
<dbReference type="PROSITE" id="PS50113">
    <property type="entry name" value="PAC"/>
    <property type="match status" value="1"/>
</dbReference>
<feature type="domain" description="Response regulatory" evidence="2">
    <location>
        <begin position="14"/>
        <end position="130"/>
    </location>
</feature>
<dbReference type="InterPro" id="IPR052155">
    <property type="entry name" value="Biofilm_reg_signaling"/>
</dbReference>
<evidence type="ECO:0000259" key="5">
    <source>
        <dbReference type="PROSITE" id="PS50887"/>
    </source>
</evidence>
<feature type="domain" description="PAC" evidence="3">
    <location>
        <begin position="217"/>
        <end position="269"/>
    </location>
</feature>
<sequence length="723" mass="78629">MGAKFSAPTGRRPQLLLVDDDALLRSMALRTLRHAGFDVTEADSGEAALASFAASPSELVLLDVMMEGIDGFETCRRLRQLPAGAEVPVLMLTGLDDTGSIEQAYQAGATDFITKPIHWGLLSHRIRYALRSAEARVVQERSRVSLLRAQRLAHMGNWEFDGEGHMACSEELAHIFGAPEDAMQCASPEDFLARVASADRERVARARSAAAFEGIPYQLTFTIERFDGARRTVSEHAAPLRDALGRLVGVEGITQDITERIEAERQVRQLALYDGLTGLPNRQFFLEMVDSALQRHGAGRANAGLCAVLHLDLVQFRSINDALGRDGGDRVLRVVAERLQAGTRSRDLMALNQSAPPNAVVARIAANGFMLMLGDLGQHAHAGQAAERLIRAVERPILFDGRDVVLTAAIGIAVHPRDGSGAAELAAHAEQALYAAKRAGRSQYRYFDEGLNAVARERLERESELRHGIEQGQLRLHFQPKVDATTRRVVGVEALVRWQHPRLGLVMPGDFIALAEETGLIQPLTDWVLEAACEALAHWPPEVAVSVNIAAPSFAGADLGERLDALVARHGLQPGRLVLEVTESMLMSDTTAGIARLHELREHGYLLSLDDFGTGYSSLSHVKRFPLHELKIDRAFVRDLYSDGKDRALVASIITLARLLDLQVVAEGVETEQQAAILCELGCTVHQGYLYARPLPEPALLALLGAALPPAATRPGPPPVPPT</sequence>
<dbReference type="PROSITE" id="PS50887">
    <property type="entry name" value="GGDEF"/>
    <property type="match status" value="1"/>
</dbReference>
<evidence type="ECO:0000259" key="3">
    <source>
        <dbReference type="PROSITE" id="PS50113"/>
    </source>
</evidence>
<dbReference type="CDD" id="cd01948">
    <property type="entry name" value="EAL"/>
    <property type="match status" value="1"/>
</dbReference>
<dbReference type="Gene3D" id="3.30.70.270">
    <property type="match status" value="1"/>
</dbReference>
<dbReference type="Gene3D" id="3.20.20.450">
    <property type="entry name" value="EAL domain"/>
    <property type="match status" value="1"/>
</dbReference>
<dbReference type="PROSITE" id="PS50110">
    <property type="entry name" value="RESPONSE_REGULATORY"/>
    <property type="match status" value="1"/>
</dbReference>
<dbReference type="EMBL" id="AP025730">
    <property type="protein sequence ID" value="BDI05948.1"/>
    <property type="molecule type" value="Genomic_DNA"/>
</dbReference>